<evidence type="ECO:0000313" key="3">
    <source>
        <dbReference type="Proteomes" id="UP000244005"/>
    </source>
</evidence>
<dbReference type="EMBL" id="KZ772788">
    <property type="protein sequence ID" value="PTQ31029.1"/>
    <property type="molecule type" value="Genomic_DNA"/>
</dbReference>
<feature type="compositionally biased region" description="Low complexity" evidence="1">
    <location>
        <begin position="190"/>
        <end position="207"/>
    </location>
</feature>
<feature type="region of interest" description="Disordered" evidence="1">
    <location>
        <begin position="188"/>
        <end position="207"/>
    </location>
</feature>
<evidence type="ECO:0000313" key="2">
    <source>
        <dbReference type="EMBL" id="PTQ31029.1"/>
    </source>
</evidence>
<dbReference type="AlphaFoldDB" id="A0A2R6WB02"/>
<dbReference type="Proteomes" id="UP000244005">
    <property type="component" value="Unassembled WGS sequence"/>
</dbReference>
<protein>
    <submittedName>
        <fullName evidence="2">Uncharacterized protein</fullName>
    </submittedName>
</protein>
<proteinExistence type="predicted"/>
<gene>
    <name evidence="2" type="ORF">MARPO_0116s0018</name>
</gene>
<keyword evidence="3" id="KW-1185">Reference proteome</keyword>
<feature type="region of interest" description="Disordered" evidence="1">
    <location>
        <begin position="79"/>
        <end position="152"/>
    </location>
</feature>
<sequence length="207" mass="22806">MGCGVSWKGNGKRCWNDVPARSWFYLSQGLHTINEGQGPEGGSTSYLELHPRVREPQPAPASQRLATKCAAEDVDEDVAAATSTRGGQRLSRRDNCTRCRPKLQQGTAARGRRAGHGPETPLKERGEEKRRDGTRTRTRRSARQAVEKSAHGSAILCTREANSLVSEVDSSRRQLTGHISELWRFSSNTRASSSRARARAPSGQWVL</sequence>
<name>A0A2R6WB02_MARPO</name>
<accession>A0A2R6WB02</accession>
<reference evidence="3" key="1">
    <citation type="journal article" date="2017" name="Cell">
        <title>Insights into land plant evolution garnered from the Marchantia polymorpha genome.</title>
        <authorList>
            <person name="Bowman J.L."/>
            <person name="Kohchi T."/>
            <person name="Yamato K.T."/>
            <person name="Jenkins J."/>
            <person name="Shu S."/>
            <person name="Ishizaki K."/>
            <person name="Yamaoka S."/>
            <person name="Nishihama R."/>
            <person name="Nakamura Y."/>
            <person name="Berger F."/>
            <person name="Adam C."/>
            <person name="Aki S.S."/>
            <person name="Althoff F."/>
            <person name="Araki T."/>
            <person name="Arteaga-Vazquez M.A."/>
            <person name="Balasubrmanian S."/>
            <person name="Barry K."/>
            <person name="Bauer D."/>
            <person name="Boehm C.R."/>
            <person name="Briginshaw L."/>
            <person name="Caballero-Perez J."/>
            <person name="Catarino B."/>
            <person name="Chen F."/>
            <person name="Chiyoda S."/>
            <person name="Chovatia M."/>
            <person name="Davies K.M."/>
            <person name="Delmans M."/>
            <person name="Demura T."/>
            <person name="Dierschke T."/>
            <person name="Dolan L."/>
            <person name="Dorantes-Acosta A.E."/>
            <person name="Eklund D.M."/>
            <person name="Florent S.N."/>
            <person name="Flores-Sandoval E."/>
            <person name="Fujiyama A."/>
            <person name="Fukuzawa H."/>
            <person name="Galik B."/>
            <person name="Grimanelli D."/>
            <person name="Grimwood J."/>
            <person name="Grossniklaus U."/>
            <person name="Hamada T."/>
            <person name="Haseloff J."/>
            <person name="Hetherington A.J."/>
            <person name="Higo A."/>
            <person name="Hirakawa Y."/>
            <person name="Hundley H.N."/>
            <person name="Ikeda Y."/>
            <person name="Inoue K."/>
            <person name="Inoue S.I."/>
            <person name="Ishida S."/>
            <person name="Jia Q."/>
            <person name="Kakita M."/>
            <person name="Kanazawa T."/>
            <person name="Kawai Y."/>
            <person name="Kawashima T."/>
            <person name="Kennedy M."/>
            <person name="Kinose K."/>
            <person name="Kinoshita T."/>
            <person name="Kohara Y."/>
            <person name="Koide E."/>
            <person name="Komatsu K."/>
            <person name="Kopischke S."/>
            <person name="Kubo M."/>
            <person name="Kyozuka J."/>
            <person name="Lagercrantz U."/>
            <person name="Lin S.S."/>
            <person name="Lindquist E."/>
            <person name="Lipzen A.M."/>
            <person name="Lu C.W."/>
            <person name="De Luna E."/>
            <person name="Martienssen R.A."/>
            <person name="Minamino N."/>
            <person name="Mizutani M."/>
            <person name="Mizutani M."/>
            <person name="Mochizuki N."/>
            <person name="Monte I."/>
            <person name="Mosher R."/>
            <person name="Nagasaki H."/>
            <person name="Nakagami H."/>
            <person name="Naramoto S."/>
            <person name="Nishitani K."/>
            <person name="Ohtani M."/>
            <person name="Okamoto T."/>
            <person name="Okumura M."/>
            <person name="Phillips J."/>
            <person name="Pollak B."/>
            <person name="Reinders A."/>
            <person name="Rovekamp M."/>
            <person name="Sano R."/>
            <person name="Sawa S."/>
            <person name="Schmid M.W."/>
            <person name="Shirakawa M."/>
            <person name="Solano R."/>
            <person name="Spunde A."/>
            <person name="Suetsugu N."/>
            <person name="Sugano S."/>
            <person name="Sugiyama A."/>
            <person name="Sun R."/>
            <person name="Suzuki Y."/>
            <person name="Takenaka M."/>
            <person name="Takezawa D."/>
            <person name="Tomogane H."/>
            <person name="Tsuzuki M."/>
            <person name="Ueda T."/>
            <person name="Umeda M."/>
            <person name="Ward J.M."/>
            <person name="Watanabe Y."/>
            <person name="Yazaki K."/>
            <person name="Yokoyama R."/>
            <person name="Yoshitake Y."/>
            <person name="Yotsui I."/>
            <person name="Zachgo S."/>
            <person name="Schmutz J."/>
        </authorList>
    </citation>
    <scope>NUCLEOTIDE SEQUENCE [LARGE SCALE GENOMIC DNA]</scope>
    <source>
        <strain evidence="3">Tak-1</strain>
    </source>
</reference>
<evidence type="ECO:0000256" key="1">
    <source>
        <dbReference type="SAM" id="MobiDB-lite"/>
    </source>
</evidence>
<organism evidence="2 3">
    <name type="scientific">Marchantia polymorpha</name>
    <name type="common">Common liverwort</name>
    <name type="synonym">Marchantia aquatica</name>
    <dbReference type="NCBI Taxonomy" id="3197"/>
    <lineage>
        <taxon>Eukaryota</taxon>
        <taxon>Viridiplantae</taxon>
        <taxon>Streptophyta</taxon>
        <taxon>Embryophyta</taxon>
        <taxon>Marchantiophyta</taxon>
        <taxon>Marchantiopsida</taxon>
        <taxon>Marchantiidae</taxon>
        <taxon>Marchantiales</taxon>
        <taxon>Marchantiaceae</taxon>
        <taxon>Marchantia</taxon>
    </lineage>
</organism>
<feature type="compositionally biased region" description="Basic and acidic residues" evidence="1">
    <location>
        <begin position="121"/>
        <end position="135"/>
    </location>
</feature>